<keyword evidence="4" id="KW-0238">DNA-binding</keyword>
<keyword evidence="1" id="KW-0479">Metal-binding</keyword>
<keyword evidence="6" id="KW-0539">Nucleus</keyword>
<evidence type="ECO:0000256" key="4">
    <source>
        <dbReference type="ARBA" id="ARBA00023125"/>
    </source>
</evidence>
<evidence type="ECO:0000256" key="3">
    <source>
        <dbReference type="ARBA" id="ARBA00023015"/>
    </source>
</evidence>
<evidence type="ECO:0000256" key="6">
    <source>
        <dbReference type="ARBA" id="ARBA00023242"/>
    </source>
</evidence>
<dbReference type="InterPro" id="IPR051615">
    <property type="entry name" value="Transcr_Regulatory_Elem"/>
</dbReference>
<dbReference type="GO" id="GO:0006351">
    <property type="term" value="P:DNA-templated transcription"/>
    <property type="evidence" value="ECO:0007669"/>
    <property type="project" value="InterPro"/>
</dbReference>
<evidence type="ECO:0000313" key="10">
    <source>
        <dbReference type="Proteomes" id="UP001271007"/>
    </source>
</evidence>
<evidence type="ECO:0000256" key="7">
    <source>
        <dbReference type="SAM" id="MobiDB-lite"/>
    </source>
</evidence>
<organism evidence="9 10">
    <name type="scientific">Extremus antarcticus</name>
    <dbReference type="NCBI Taxonomy" id="702011"/>
    <lineage>
        <taxon>Eukaryota</taxon>
        <taxon>Fungi</taxon>
        <taxon>Dikarya</taxon>
        <taxon>Ascomycota</taxon>
        <taxon>Pezizomycotina</taxon>
        <taxon>Dothideomycetes</taxon>
        <taxon>Dothideomycetidae</taxon>
        <taxon>Mycosphaerellales</taxon>
        <taxon>Extremaceae</taxon>
        <taxon>Extremus</taxon>
    </lineage>
</organism>
<dbReference type="SMART" id="SM00906">
    <property type="entry name" value="Fungal_trans"/>
    <property type="match status" value="1"/>
</dbReference>
<dbReference type="Pfam" id="PF04082">
    <property type="entry name" value="Fungal_trans"/>
    <property type="match status" value="1"/>
</dbReference>
<proteinExistence type="predicted"/>
<feature type="compositionally biased region" description="Acidic residues" evidence="7">
    <location>
        <begin position="75"/>
        <end position="87"/>
    </location>
</feature>
<dbReference type="GO" id="GO:0008270">
    <property type="term" value="F:zinc ion binding"/>
    <property type="evidence" value="ECO:0007669"/>
    <property type="project" value="InterPro"/>
</dbReference>
<evidence type="ECO:0000313" key="9">
    <source>
        <dbReference type="EMBL" id="KAK3053553.1"/>
    </source>
</evidence>
<sequence length="778" mass="87613">MDRFRLAKHAPMRKGVYKHSDDDSKTRNSTLQTLISAILNLQEHEAFDLVREIRACDNLDTVAAKVSAKEYGPSVDDDDGQEADEDSLSQTPTLERQVYGKMADLQLDDGSVRFIGGTSHLLHVDEDQESDDADDYIQQDNPVASWTRVTNDSELVLHLLNLYFTWHYTYFTTLSKTLFYRDFLLGYAPDARRKTRYCTPLLVNAMLALGCHFTSHKGAREVPDDSATAGDHFFKEAKRLILENDLHEVPRLTTVQALALMSVREAGCAREAKGWVYSGMSFRMACDMGLNLNTGQLSKAKHTDGNEAEEDVRRITFWGCFLFDKCWSNYLGRLPQLPMNIITAPKFEVFPDEDSAQWVPYSDSGYSQAHAQPARTRAVALQISKLCEISNDLMTNFYNPMDMEKSRGRSTELKMLSSIHTRLEAWRRDLPNEMEPREGGLSSILTMHMFFQLLFIHLFRPFLKYTQATSPLPQTVSPRKLCTQAAGMISKLMRLYKRSHGLRQICNIAVYIVHSACTIHLLNLPDKGARRDIVHGVKHLEEIAEGWLCARRTLSILSMLARKWKVELPEEAAAVLARTDGRYGHYQTPSPGRIPDMEPSQFAVPSAWLPPNHMDASSGLSTYPPVPNGSSGMPQVLPAAINPPHQYPPASATPQQPRSHPSELRKTSPTAMFGGVEQLMREGQDWVVRDQAQLANGFDNWTDLDMDPSVWANSTLPMDPPMNGRVTAPPMDVNLTLQGVQAPIYPVDTNGFPVIDWSNAAYPYNSVATYNTDEWYDV</sequence>
<keyword evidence="5" id="KW-0804">Transcription</keyword>
<gene>
    <name evidence="9" type="ORF">LTR09_005297</name>
</gene>
<dbReference type="GO" id="GO:0003677">
    <property type="term" value="F:DNA binding"/>
    <property type="evidence" value="ECO:0007669"/>
    <property type="project" value="UniProtKB-KW"/>
</dbReference>
<comment type="caution">
    <text evidence="9">The sequence shown here is derived from an EMBL/GenBank/DDBJ whole genome shotgun (WGS) entry which is preliminary data.</text>
</comment>
<protein>
    <recommendedName>
        <fullName evidence="8">Xylanolytic transcriptional activator regulatory domain-containing protein</fullName>
    </recommendedName>
</protein>
<reference evidence="9" key="1">
    <citation type="submission" date="2023-04" db="EMBL/GenBank/DDBJ databases">
        <title>Black Yeasts Isolated from many extreme environments.</title>
        <authorList>
            <person name="Coleine C."/>
            <person name="Stajich J.E."/>
            <person name="Selbmann L."/>
        </authorList>
    </citation>
    <scope>NUCLEOTIDE SEQUENCE</scope>
    <source>
        <strain evidence="9">CCFEE 5312</strain>
    </source>
</reference>
<dbReference type="InterPro" id="IPR007219">
    <property type="entry name" value="XnlR_reg_dom"/>
</dbReference>
<dbReference type="CDD" id="cd12148">
    <property type="entry name" value="fungal_TF_MHR"/>
    <property type="match status" value="1"/>
</dbReference>
<dbReference type="Proteomes" id="UP001271007">
    <property type="component" value="Unassembled WGS sequence"/>
</dbReference>
<dbReference type="AlphaFoldDB" id="A0AAJ0DGG3"/>
<keyword evidence="2" id="KW-0862">Zinc</keyword>
<feature type="domain" description="Xylanolytic transcriptional activator regulatory" evidence="8">
    <location>
        <begin position="274"/>
        <end position="353"/>
    </location>
</feature>
<keyword evidence="10" id="KW-1185">Reference proteome</keyword>
<keyword evidence="3" id="KW-0805">Transcription regulation</keyword>
<evidence type="ECO:0000256" key="5">
    <source>
        <dbReference type="ARBA" id="ARBA00023163"/>
    </source>
</evidence>
<dbReference type="EMBL" id="JAWDJX010000015">
    <property type="protein sequence ID" value="KAK3053553.1"/>
    <property type="molecule type" value="Genomic_DNA"/>
</dbReference>
<feature type="region of interest" description="Disordered" evidence="7">
    <location>
        <begin position="70"/>
        <end position="91"/>
    </location>
</feature>
<dbReference type="PANTHER" id="PTHR31313:SF81">
    <property type="entry name" value="TY1 ENHANCER ACTIVATOR"/>
    <property type="match status" value="1"/>
</dbReference>
<name>A0AAJ0DGG3_9PEZI</name>
<feature type="region of interest" description="Disordered" evidence="7">
    <location>
        <begin position="619"/>
        <end position="669"/>
    </location>
</feature>
<dbReference type="PANTHER" id="PTHR31313">
    <property type="entry name" value="TY1 ENHANCER ACTIVATOR"/>
    <property type="match status" value="1"/>
</dbReference>
<accession>A0AAJ0DGG3</accession>
<evidence type="ECO:0000256" key="2">
    <source>
        <dbReference type="ARBA" id="ARBA00022833"/>
    </source>
</evidence>
<evidence type="ECO:0000259" key="8">
    <source>
        <dbReference type="SMART" id="SM00906"/>
    </source>
</evidence>
<evidence type="ECO:0000256" key="1">
    <source>
        <dbReference type="ARBA" id="ARBA00022723"/>
    </source>
</evidence>